<proteinExistence type="predicted"/>
<dbReference type="InterPro" id="IPR001279">
    <property type="entry name" value="Metallo-B-lactamas"/>
</dbReference>
<dbReference type="PANTHER" id="PTHR30619">
    <property type="entry name" value="DNA INTERNALIZATION/COMPETENCE PROTEIN COMEC/REC2"/>
    <property type="match status" value="1"/>
</dbReference>
<reference evidence="2 3" key="1">
    <citation type="journal article" date="2016" name="Nat. Commun.">
        <title>Thousands of microbial genomes shed light on interconnected biogeochemical processes in an aquifer system.</title>
        <authorList>
            <person name="Anantharaman K."/>
            <person name="Brown C.T."/>
            <person name="Hug L.A."/>
            <person name="Sharon I."/>
            <person name="Castelle C.J."/>
            <person name="Probst A.J."/>
            <person name="Thomas B.C."/>
            <person name="Singh A."/>
            <person name="Wilkins M.J."/>
            <person name="Karaoz U."/>
            <person name="Brodie E.L."/>
            <person name="Williams K.H."/>
            <person name="Hubbard S.S."/>
            <person name="Banfield J.F."/>
        </authorList>
    </citation>
    <scope>NUCLEOTIDE SEQUENCE [LARGE SCALE GENOMIC DNA]</scope>
</reference>
<dbReference type="CDD" id="cd07731">
    <property type="entry name" value="ComA-like_MBL-fold"/>
    <property type="match status" value="1"/>
</dbReference>
<dbReference type="InterPro" id="IPR035681">
    <property type="entry name" value="ComA-like_MBL"/>
</dbReference>
<feature type="domain" description="Metallo-beta-lactamase" evidence="1">
    <location>
        <begin position="48"/>
        <end position="250"/>
    </location>
</feature>
<organism evidence="2 3">
    <name type="scientific">Candidatus Staskawiczbacteria bacterium RIFCSPHIGHO2_02_FULL_33_16</name>
    <dbReference type="NCBI Taxonomy" id="1802204"/>
    <lineage>
        <taxon>Bacteria</taxon>
        <taxon>Candidatus Staskawicziibacteriota</taxon>
    </lineage>
</organism>
<accession>A0A1G2HVT5</accession>
<evidence type="ECO:0000313" key="2">
    <source>
        <dbReference type="EMBL" id="OGZ65958.1"/>
    </source>
</evidence>
<dbReference type="AlphaFoldDB" id="A0A1G2HVT5"/>
<gene>
    <name evidence="2" type="ORF">A3D34_01670</name>
</gene>
<name>A0A1G2HVT5_9BACT</name>
<dbReference type="Gene3D" id="3.60.15.10">
    <property type="entry name" value="Ribonuclease Z/Hydroxyacylglutathione hydrolase-like"/>
    <property type="match status" value="1"/>
</dbReference>
<dbReference type="SUPFAM" id="SSF56281">
    <property type="entry name" value="Metallo-hydrolase/oxidoreductase"/>
    <property type="match status" value="1"/>
</dbReference>
<dbReference type="Pfam" id="PF00753">
    <property type="entry name" value="Lactamase_B"/>
    <property type="match status" value="1"/>
</dbReference>
<dbReference type="InterPro" id="IPR036866">
    <property type="entry name" value="RibonucZ/Hydroxyglut_hydro"/>
</dbReference>
<dbReference type="Proteomes" id="UP000179183">
    <property type="component" value="Unassembled WGS sequence"/>
</dbReference>
<dbReference type="SMART" id="SM00849">
    <property type="entry name" value="Lactamase_B"/>
    <property type="match status" value="1"/>
</dbReference>
<dbReference type="PANTHER" id="PTHR30619:SF1">
    <property type="entry name" value="RECOMBINATION PROTEIN 2"/>
    <property type="match status" value="1"/>
</dbReference>
<dbReference type="EMBL" id="MHOQ01000034">
    <property type="protein sequence ID" value="OGZ65958.1"/>
    <property type="molecule type" value="Genomic_DNA"/>
</dbReference>
<evidence type="ECO:0000259" key="1">
    <source>
        <dbReference type="SMART" id="SM00849"/>
    </source>
</evidence>
<sequence length="294" mass="32804">MISFLTLRQKIFLGIIAILFLLNIFAWQEVIVLAGPQYLKVNFLDVGQGDSIFIQTPDRHQILIDGGPDSLVLGKLQKSMPLWDRSLNVVILTHPDSDHLAGLLYVLQKYKIDYFVWTGIVRDGQQYQKLVELLQLAQKRGTKIIQSQLGQKIMSGGVVISTLNPIEAIEGKYFKDSSNESGIVSYLSFGKNSFLFTADIGLKTEKMLISNSSNLNAEVLKVGHHGSKYSTSEEFLQAVSPNLAVISVGKDNFYGHPTQEVLQRLQNFGINTFRTDQDGDIQIISDGNNIKVIE</sequence>
<comment type="caution">
    <text evidence="2">The sequence shown here is derived from an EMBL/GenBank/DDBJ whole genome shotgun (WGS) entry which is preliminary data.</text>
</comment>
<dbReference type="InterPro" id="IPR052159">
    <property type="entry name" value="Competence_DNA_uptake"/>
</dbReference>
<protein>
    <recommendedName>
        <fullName evidence="1">Metallo-beta-lactamase domain-containing protein</fullName>
    </recommendedName>
</protein>
<evidence type="ECO:0000313" key="3">
    <source>
        <dbReference type="Proteomes" id="UP000179183"/>
    </source>
</evidence>